<evidence type="ECO:0000256" key="1">
    <source>
        <dbReference type="ARBA" id="ARBA00005686"/>
    </source>
</evidence>
<dbReference type="GO" id="GO:0031640">
    <property type="term" value="P:killing of cells of another organism"/>
    <property type="evidence" value="ECO:0007669"/>
    <property type="project" value="UniProtKB-KW"/>
</dbReference>
<keyword evidence="2" id="KW-0012">Acyltransferase</keyword>
<dbReference type="GO" id="GO:0009404">
    <property type="term" value="P:toxin metabolic process"/>
    <property type="evidence" value="ECO:0007669"/>
    <property type="project" value="UniProtKB-UniRule"/>
</dbReference>
<name>Q2CG83_OCEGH</name>
<dbReference type="EC" id="2.3.1.-" evidence="2"/>
<dbReference type="GO" id="GO:0016746">
    <property type="term" value="F:acyltransferase activity"/>
    <property type="evidence" value="ECO:0007669"/>
    <property type="project" value="UniProtKB-UniRule"/>
</dbReference>
<keyword evidence="2" id="KW-0808">Transferase</keyword>
<dbReference type="Pfam" id="PF02794">
    <property type="entry name" value="HlyC"/>
    <property type="match status" value="1"/>
</dbReference>
<dbReference type="RefSeq" id="WP_007254294.1">
    <property type="nucleotide sequence ID" value="NZ_CH724107.1"/>
</dbReference>
<dbReference type="Proteomes" id="UP000003635">
    <property type="component" value="Unassembled WGS sequence"/>
</dbReference>
<dbReference type="AlphaFoldDB" id="Q2CG83"/>
<evidence type="ECO:0000313" key="4">
    <source>
        <dbReference type="Proteomes" id="UP000003635"/>
    </source>
</evidence>
<proteinExistence type="inferred from homology"/>
<dbReference type="GO" id="GO:0005737">
    <property type="term" value="C:cytoplasm"/>
    <property type="evidence" value="ECO:0007669"/>
    <property type="project" value="UniProtKB-SubCell"/>
</dbReference>
<dbReference type="HOGENOM" id="CLU_109799_0_0_5"/>
<accession>Q2CG83</accession>
<protein>
    <recommendedName>
        <fullName evidence="2">RTX toxin-activating lysine-acyltransferase</fullName>
        <ecNumber evidence="2">2.3.1.-</ecNumber>
    </recommendedName>
</protein>
<dbReference type="EMBL" id="AAOT01000010">
    <property type="protein sequence ID" value="EAR51646.1"/>
    <property type="molecule type" value="Genomic_DNA"/>
</dbReference>
<keyword evidence="2" id="KW-0963">Cytoplasm</keyword>
<keyword evidence="4" id="KW-1185">Reference proteome</keyword>
<evidence type="ECO:0000313" key="3">
    <source>
        <dbReference type="EMBL" id="EAR51646.1"/>
    </source>
</evidence>
<organism evidence="3 4">
    <name type="scientific">Oceanicola granulosus (strain ATCC BAA-861 / DSM 15982 / KCTC 12143 / HTCC2516)</name>
    <dbReference type="NCBI Taxonomy" id="314256"/>
    <lineage>
        <taxon>Bacteria</taxon>
        <taxon>Pseudomonadati</taxon>
        <taxon>Pseudomonadota</taxon>
        <taxon>Alphaproteobacteria</taxon>
        <taxon>Rhodobacterales</taxon>
        <taxon>Roseobacteraceae</taxon>
        <taxon>Oceanicola</taxon>
    </lineage>
</organism>
<comment type="function">
    <text evidence="2">Involved in fatty acylation of protoxin at internal lysine residues, thereby converting it to the active toxin.</text>
</comment>
<dbReference type="InterPro" id="IPR003996">
    <property type="entry name" value="RTX_toxin-activating_protC_bac"/>
</dbReference>
<comment type="similarity">
    <text evidence="1 2">Belongs to the RTX toxin acyltransferase family.</text>
</comment>
<sequence length="187" mass="20751">MSDTQTNGTQPPAQMDPEIAGKIASLRSTLRENFGKIVMAMMMVPRYRSQMLGDLQHLVLDPMLKDRIAIAYRDQPQDDPAADMSGFAIWASVSEEVDGRIREQIANGVFPVRLKPDEWNSGDINWLFDVIASDRATIATVVANFRKVVKEGDLRLHPLMTRLIDTETLQKMGARRTDEAAPAPAGG</sequence>
<dbReference type="eggNOG" id="COG2994">
    <property type="taxonomic scope" value="Bacteria"/>
</dbReference>
<comment type="caution">
    <text evidence="3">The sequence shown here is derived from an EMBL/GenBank/DDBJ whole genome shotgun (WGS) entry which is preliminary data.</text>
</comment>
<reference evidence="3 4" key="1">
    <citation type="journal article" date="2010" name="J. Bacteriol.">
        <title>Genome sequences of Oceanicola granulosus HTCC2516(T) and Oceanicola batsensis HTCC2597(TDelta).</title>
        <authorList>
            <person name="Thrash J.C."/>
            <person name="Cho J.C."/>
            <person name="Vergin K.L."/>
            <person name="Giovannoni S.J."/>
        </authorList>
    </citation>
    <scope>NUCLEOTIDE SEQUENCE [LARGE SCALE GENOMIC DNA]</scope>
    <source>
        <strain evidence="4">ATCC BAA-861 / DSM 15982 / KCTC 12143 / HTCC2516</strain>
    </source>
</reference>
<keyword evidence="2" id="KW-0204">Cytolysis</keyword>
<gene>
    <name evidence="3" type="ORF">OG2516_03640</name>
</gene>
<evidence type="ECO:0000256" key="2">
    <source>
        <dbReference type="RuleBase" id="RU368102"/>
    </source>
</evidence>
<dbReference type="OrthoDB" id="5431564at2"/>
<comment type="subcellular location">
    <subcellularLocation>
        <location evidence="2">Cytoplasm</location>
    </subcellularLocation>
</comment>